<evidence type="ECO:0000256" key="1">
    <source>
        <dbReference type="ARBA" id="ARBA00004141"/>
    </source>
</evidence>
<evidence type="ECO:0000256" key="2">
    <source>
        <dbReference type="ARBA" id="ARBA00010581"/>
    </source>
</evidence>
<comment type="subcellular location">
    <subcellularLocation>
        <location evidence="6">Cell membrane</location>
        <topology evidence="6">Multi-pass membrane protein</topology>
    </subcellularLocation>
    <subcellularLocation>
        <location evidence="1">Membrane</location>
        <topology evidence="1">Multi-pass membrane protein</topology>
    </subcellularLocation>
</comment>
<feature type="transmembrane region" description="Helical" evidence="7">
    <location>
        <begin position="163"/>
        <end position="183"/>
    </location>
</feature>
<dbReference type="InterPro" id="IPR013833">
    <property type="entry name" value="Cyt_c_oxidase_su3_a-hlx"/>
</dbReference>
<dbReference type="InterPro" id="IPR024791">
    <property type="entry name" value="Cyt_c/ubiquinol_Oxase_su3"/>
</dbReference>
<dbReference type="RefSeq" id="WP_264714404.1">
    <property type="nucleotide sequence ID" value="NZ_JAPDNT010000010.1"/>
</dbReference>
<evidence type="ECO:0000256" key="7">
    <source>
        <dbReference type="SAM" id="Phobius"/>
    </source>
</evidence>
<accession>A0AA42CI82</accession>
<evidence type="ECO:0000313" key="10">
    <source>
        <dbReference type="Proteomes" id="UP001165679"/>
    </source>
</evidence>
<evidence type="ECO:0000256" key="3">
    <source>
        <dbReference type="ARBA" id="ARBA00022692"/>
    </source>
</evidence>
<organism evidence="9 10">
    <name type="scientific">Limobrevibacterium gyesilva</name>
    <dbReference type="NCBI Taxonomy" id="2991712"/>
    <lineage>
        <taxon>Bacteria</taxon>
        <taxon>Pseudomonadati</taxon>
        <taxon>Pseudomonadota</taxon>
        <taxon>Alphaproteobacteria</taxon>
        <taxon>Acetobacterales</taxon>
        <taxon>Acetobacteraceae</taxon>
        <taxon>Limobrevibacterium</taxon>
    </lineage>
</organism>
<dbReference type="CDD" id="cd02865">
    <property type="entry name" value="Heme_Cu_Oxidase_III_2"/>
    <property type="match status" value="1"/>
</dbReference>
<evidence type="ECO:0000256" key="5">
    <source>
        <dbReference type="ARBA" id="ARBA00023136"/>
    </source>
</evidence>
<dbReference type="Gene3D" id="1.20.120.80">
    <property type="entry name" value="Cytochrome c oxidase, subunit III, four-helix bundle"/>
    <property type="match status" value="1"/>
</dbReference>
<reference evidence="9" key="1">
    <citation type="submission" date="2022-09" db="EMBL/GenBank/DDBJ databases">
        <title>Rhodovastum sp. nov. RN2-1 isolated from soil in Seongnam, South Korea.</title>
        <authorList>
            <person name="Le N.T."/>
        </authorList>
    </citation>
    <scope>NUCLEOTIDE SEQUENCE</scope>
    <source>
        <strain evidence="9">RN2-1</strain>
    </source>
</reference>
<dbReference type="EMBL" id="JAPDNT010000010">
    <property type="protein sequence ID" value="MCW3475682.1"/>
    <property type="molecule type" value="Genomic_DNA"/>
</dbReference>
<dbReference type="GO" id="GO:0005886">
    <property type="term" value="C:plasma membrane"/>
    <property type="evidence" value="ECO:0007669"/>
    <property type="project" value="UniProtKB-SubCell"/>
</dbReference>
<evidence type="ECO:0000313" key="9">
    <source>
        <dbReference type="EMBL" id="MCW3475682.1"/>
    </source>
</evidence>
<keyword evidence="5 7" id="KW-0472">Membrane</keyword>
<protein>
    <submittedName>
        <fullName evidence="9">Cytochrome c oxidase subunit 3</fullName>
    </submittedName>
</protein>
<reference evidence="9" key="2">
    <citation type="submission" date="2022-10" db="EMBL/GenBank/DDBJ databases">
        <authorList>
            <person name="Trinh H.N."/>
        </authorList>
    </citation>
    <scope>NUCLEOTIDE SEQUENCE</scope>
    <source>
        <strain evidence="9">RN2-1</strain>
    </source>
</reference>
<evidence type="ECO:0000256" key="6">
    <source>
        <dbReference type="RuleBase" id="RU003376"/>
    </source>
</evidence>
<dbReference type="Pfam" id="PF00510">
    <property type="entry name" value="COX3"/>
    <property type="match status" value="1"/>
</dbReference>
<keyword evidence="4 7" id="KW-1133">Transmembrane helix</keyword>
<dbReference type="AlphaFoldDB" id="A0AA42CI82"/>
<evidence type="ECO:0000256" key="4">
    <source>
        <dbReference type="ARBA" id="ARBA00022989"/>
    </source>
</evidence>
<dbReference type="PROSITE" id="PS50253">
    <property type="entry name" value="COX3"/>
    <property type="match status" value="1"/>
</dbReference>
<dbReference type="SUPFAM" id="SSF81452">
    <property type="entry name" value="Cytochrome c oxidase subunit III-like"/>
    <property type="match status" value="1"/>
</dbReference>
<comment type="caution">
    <text evidence="9">The sequence shown here is derived from an EMBL/GenBank/DDBJ whole genome shotgun (WGS) entry which is preliminary data.</text>
</comment>
<dbReference type="PANTHER" id="PTHR11403:SF10">
    <property type="entry name" value="CYTOCHROME C OXIDASE"/>
    <property type="match status" value="1"/>
</dbReference>
<dbReference type="GO" id="GO:0019646">
    <property type="term" value="P:aerobic electron transport chain"/>
    <property type="evidence" value="ECO:0007669"/>
    <property type="project" value="InterPro"/>
</dbReference>
<sequence>MSAILIFLAVIAGIVFWWLSQQRLMAKPWLEEGPTGGFPATAPSSLPAAKIGLGVFLAVVGSLFSLLISAYFMRLSIAQLTRTDTGLLPTPNLLWLNTGVLVLSSVALHWAQVAARRGEMDNVRAGLLLGGVSAFTFLAGQLMVWQQLSAAGYFLASNPANSFFYLITGVHGLHVAGGLVALGRTGAKAWRGIAAVRLRLSVELCAMYWHFLLLVWLILFSLLTGWAGDFVDVCRALLT</sequence>
<dbReference type="Proteomes" id="UP001165679">
    <property type="component" value="Unassembled WGS sequence"/>
</dbReference>
<keyword evidence="10" id="KW-1185">Reference proteome</keyword>
<evidence type="ECO:0000259" key="8">
    <source>
        <dbReference type="PROSITE" id="PS50253"/>
    </source>
</evidence>
<dbReference type="PANTHER" id="PTHR11403">
    <property type="entry name" value="CYTOCHROME C OXIDASE SUBUNIT III"/>
    <property type="match status" value="1"/>
</dbReference>
<feature type="transmembrane region" description="Helical" evidence="7">
    <location>
        <begin position="50"/>
        <end position="72"/>
    </location>
</feature>
<dbReference type="GO" id="GO:0004129">
    <property type="term" value="F:cytochrome-c oxidase activity"/>
    <property type="evidence" value="ECO:0007669"/>
    <property type="project" value="InterPro"/>
</dbReference>
<dbReference type="InterPro" id="IPR000298">
    <property type="entry name" value="Cyt_c_oxidase-like_su3"/>
</dbReference>
<gene>
    <name evidence="9" type="ORF">OL599_13940</name>
</gene>
<feature type="transmembrane region" description="Helical" evidence="7">
    <location>
        <begin position="204"/>
        <end position="223"/>
    </location>
</feature>
<dbReference type="InterPro" id="IPR035973">
    <property type="entry name" value="Cyt_c_oxidase_su3-like_sf"/>
</dbReference>
<name>A0AA42CI82_9PROT</name>
<comment type="similarity">
    <text evidence="2 6">Belongs to the cytochrome c oxidase subunit 3 family.</text>
</comment>
<proteinExistence type="inferred from homology"/>
<feature type="transmembrane region" description="Helical" evidence="7">
    <location>
        <begin position="125"/>
        <end position="143"/>
    </location>
</feature>
<feature type="domain" description="Heme-copper oxidase subunit III family profile" evidence="8">
    <location>
        <begin position="1"/>
        <end position="228"/>
    </location>
</feature>
<keyword evidence="3 6" id="KW-0812">Transmembrane</keyword>